<comment type="caution">
    <text evidence="1">The sequence shown here is derived from an EMBL/GenBank/DDBJ whole genome shotgun (WGS) entry which is preliminary data.</text>
</comment>
<keyword evidence="2" id="KW-1185">Reference proteome</keyword>
<evidence type="ECO:0000313" key="1">
    <source>
        <dbReference type="EMBL" id="GMN90059.1"/>
    </source>
</evidence>
<evidence type="ECO:0000313" key="2">
    <source>
        <dbReference type="Proteomes" id="UP001628164"/>
    </source>
</evidence>
<name>A0ABQ6PGI5_9GAMM</name>
<organism evidence="1 2">
    <name type="scientific">Francisella sciaenopsi</name>
    <dbReference type="NCBI Taxonomy" id="3055034"/>
    <lineage>
        <taxon>Bacteria</taxon>
        <taxon>Pseudomonadati</taxon>
        <taxon>Pseudomonadota</taxon>
        <taxon>Gammaproteobacteria</taxon>
        <taxon>Thiotrichales</taxon>
        <taxon>Francisellaceae</taxon>
        <taxon>Francisella</taxon>
    </lineage>
</organism>
<gene>
    <name evidence="1" type="ORF">fsci_15460</name>
</gene>
<dbReference type="EMBL" id="BTHG01000006">
    <property type="protein sequence ID" value="GMN90059.1"/>
    <property type="molecule type" value="Genomic_DNA"/>
</dbReference>
<proteinExistence type="predicted"/>
<protein>
    <submittedName>
        <fullName evidence="1">Uncharacterized protein</fullName>
    </submittedName>
</protein>
<accession>A0ABQ6PGI5</accession>
<dbReference type="Proteomes" id="UP001628164">
    <property type="component" value="Unassembled WGS sequence"/>
</dbReference>
<reference evidence="1 2" key="1">
    <citation type="journal article" date="2024" name="Dis. Aquat. Organ.">
        <title>Francisella sciaenopsi sp. nov. isolated from diseased red drum Sciaenops ocellatus in Florida, USA.</title>
        <authorList>
            <person name="Kawahara M."/>
            <person name="Cody T.T."/>
            <person name="Yanong R.P.E."/>
            <person name="Henderson E."/>
            <person name="Yazdi Z."/>
            <person name="Soto E."/>
        </authorList>
    </citation>
    <scope>NUCLEOTIDE SEQUENCE [LARGE SCALE GENOMIC DNA]</scope>
    <source>
        <strain evidence="1 2">R22-20-7</strain>
    </source>
</reference>
<sequence length="74" mass="8530">MVRYIIKLVINIIVSCWISKFDTSIDIVEKLIIKFAAPASENLKKLFIAVAEPKLDETNCNDWLNRDVDPKLRP</sequence>